<dbReference type="PANTHER" id="PTHR33398">
    <property type="entry name" value="30S RIBOSOMAL PROTEIN S20"/>
    <property type="match status" value="1"/>
</dbReference>
<keyword evidence="3 7" id="KW-0694">RNA-binding</keyword>
<proteinExistence type="inferred from homology"/>
<dbReference type="SUPFAM" id="SSF46992">
    <property type="entry name" value="Ribosomal protein S20"/>
    <property type="match status" value="1"/>
</dbReference>
<dbReference type="Proteomes" id="UP001195571">
    <property type="component" value="Unassembled WGS sequence"/>
</dbReference>
<name>A0ABS5CXN3_9MOLU</name>
<accession>A0ABS5CXN3</accession>
<keyword evidence="5 7" id="KW-0687">Ribonucleoprotein</keyword>
<dbReference type="GO" id="GO:0005840">
    <property type="term" value="C:ribosome"/>
    <property type="evidence" value="ECO:0007669"/>
    <property type="project" value="UniProtKB-KW"/>
</dbReference>
<evidence type="ECO:0000256" key="8">
    <source>
        <dbReference type="SAM" id="MobiDB-lite"/>
    </source>
</evidence>
<dbReference type="InterPro" id="IPR002583">
    <property type="entry name" value="Ribosomal_bS20"/>
</dbReference>
<keyword evidence="4 7" id="KW-0689">Ribosomal protein</keyword>
<evidence type="ECO:0000256" key="5">
    <source>
        <dbReference type="ARBA" id="ARBA00023274"/>
    </source>
</evidence>
<evidence type="ECO:0000256" key="7">
    <source>
        <dbReference type="HAMAP-Rule" id="MF_00500"/>
    </source>
</evidence>
<feature type="region of interest" description="Disordered" evidence="8">
    <location>
        <begin position="1"/>
        <end position="20"/>
    </location>
</feature>
<dbReference type="Gene3D" id="1.20.58.110">
    <property type="entry name" value="Ribosomal protein S20"/>
    <property type="match status" value="1"/>
</dbReference>
<dbReference type="HAMAP" id="MF_00500">
    <property type="entry name" value="Ribosomal_bS20"/>
    <property type="match status" value="1"/>
</dbReference>
<keyword evidence="2 7" id="KW-0699">rRNA-binding</keyword>
<reference evidence="9" key="1">
    <citation type="submission" date="2021-04" db="EMBL/GenBank/DDBJ databases">
        <title>Genomic features of Candidatus Phytoplasma meliae isolate ChTYXIII (1SrXIII-G).</title>
        <authorList>
            <person name="Fernandez F.D."/>
            <person name="Conci L.R."/>
        </authorList>
    </citation>
    <scope>NUCLEOTIDE SEQUENCE [LARGE SCALE GENOMIC DNA]</scope>
    <source>
        <strain evidence="9">ChTYXIII-Mo</strain>
    </source>
</reference>
<protein>
    <recommendedName>
        <fullName evidence="6 7">Small ribosomal subunit protein bS20</fullName>
    </recommendedName>
</protein>
<comment type="similarity">
    <text evidence="1 7">Belongs to the bacterial ribosomal protein bS20 family.</text>
</comment>
<comment type="caution">
    <text evidence="9">The sequence shown here is derived from an EMBL/GenBank/DDBJ whole genome shotgun (WGS) entry which is preliminary data.</text>
</comment>
<dbReference type="Pfam" id="PF01649">
    <property type="entry name" value="Ribosomal_S20p"/>
    <property type="match status" value="1"/>
</dbReference>
<feature type="compositionally biased region" description="Basic residues" evidence="8">
    <location>
        <begin position="7"/>
        <end position="20"/>
    </location>
</feature>
<sequence>MANIKQQIKRNKTNEKRRLRNLSFSSSVKTVIKQVKGAVAGADKTKALSLLSYAYKKLDKGVAKRVYHANYAARNKSILQKLVNTV</sequence>
<dbReference type="RefSeq" id="WP_203551997.1">
    <property type="nucleotide sequence ID" value="NZ_JACAOD020000001.1"/>
</dbReference>
<evidence type="ECO:0000256" key="1">
    <source>
        <dbReference type="ARBA" id="ARBA00007634"/>
    </source>
</evidence>
<evidence type="ECO:0000256" key="3">
    <source>
        <dbReference type="ARBA" id="ARBA00022884"/>
    </source>
</evidence>
<dbReference type="EMBL" id="JACAOD020000001">
    <property type="protein sequence ID" value="MBP5835737.1"/>
    <property type="molecule type" value="Genomic_DNA"/>
</dbReference>
<gene>
    <name evidence="7 9" type="primary">rpsT</name>
    <name evidence="9" type="ORF">CHTY_000625</name>
</gene>
<dbReference type="PANTHER" id="PTHR33398:SF1">
    <property type="entry name" value="SMALL RIBOSOMAL SUBUNIT PROTEIN BS20C"/>
    <property type="match status" value="1"/>
</dbReference>
<evidence type="ECO:0000256" key="6">
    <source>
        <dbReference type="ARBA" id="ARBA00035136"/>
    </source>
</evidence>
<dbReference type="NCBIfam" id="TIGR00029">
    <property type="entry name" value="S20"/>
    <property type="match status" value="1"/>
</dbReference>
<keyword evidence="10" id="KW-1185">Reference proteome</keyword>
<evidence type="ECO:0000313" key="9">
    <source>
        <dbReference type="EMBL" id="MBP5835737.1"/>
    </source>
</evidence>
<evidence type="ECO:0000256" key="2">
    <source>
        <dbReference type="ARBA" id="ARBA00022730"/>
    </source>
</evidence>
<dbReference type="InterPro" id="IPR036510">
    <property type="entry name" value="Ribosomal_bS20_sf"/>
</dbReference>
<comment type="function">
    <text evidence="7">Binds directly to 16S ribosomal RNA.</text>
</comment>
<organism evidence="9 10">
    <name type="scientific">Candidatus Phytoplasma meliae</name>
    <dbReference type="NCBI Taxonomy" id="1848402"/>
    <lineage>
        <taxon>Bacteria</taxon>
        <taxon>Bacillati</taxon>
        <taxon>Mycoplasmatota</taxon>
        <taxon>Mollicutes</taxon>
        <taxon>Acholeplasmatales</taxon>
        <taxon>Acholeplasmataceae</taxon>
        <taxon>Candidatus Phytoplasma</taxon>
        <taxon>16SrXIII (Mexican periwinkle virescence group)</taxon>
    </lineage>
</organism>
<evidence type="ECO:0000313" key="10">
    <source>
        <dbReference type="Proteomes" id="UP001195571"/>
    </source>
</evidence>
<evidence type="ECO:0000256" key="4">
    <source>
        <dbReference type="ARBA" id="ARBA00022980"/>
    </source>
</evidence>